<organism evidence="2 3">
    <name type="scientific">Caldalkalibacillus horti</name>
    <dbReference type="NCBI Taxonomy" id="77523"/>
    <lineage>
        <taxon>Bacteria</taxon>
        <taxon>Bacillati</taxon>
        <taxon>Bacillota</taxon>
        <taxon>Bacilli</taxon>
        <taxon>Bacillales</taxon>
        <taxon>Bacillaceae</taxon>
        <taxon>Caldalkalibacillus</taxon>
    </lineage>
</organism>
<feature type="domain" description="Copper amine oxidase-like N-terminal" evidence="1">
    <location>
        <begin position="47"/>
        <end position="101"/>
    </location>
</feature>
<reference evidence="2 3" key="1">
    <citation type="submission" date="2023-07" db="EMBL/GenBank/DDBJ databases">
        <title>Genomic Encyclopedia of Type Strains, Phase IV (KMG-IV): sequencing the most valuable type-strain genomes for metagenomic binning, comparative biology and taxonomic classification.</title>
        <authorList>
            <person name="Goeker M."/>
        </authorList>
    </citation>
    <scope>NUCLEOTIDE SEQUENCE [LARGE SCALE GENOMIC DNA]</scope>
    <source>
        <strain evidence="2 3">DSM 12751</strain>
    </source>
</reference>
<proteinExistence type="predicted"/>
<dbReference type="Pfam" id="PF07833">
    <property type="entry name" value="Cu_amine_oxidN1"/>
    <property type="match status" value="1"/>
</dbReference>
<name>A0ABT9W3Q6_9BACI</name>
<dbReference type="Proteomes" id="UP001235840">
    <property type="component" value="Unassembled WGS sequence"/>
</dbReference>
<evidence type="ECO:0000259" key="1">
    <source>
        <dbReference type="Pfam" id="PF07833"/>
    </source>
</evidence>
<evidence type="ECO:0000313" key="2">
    <source>
        <dbReference type="EMBL" id="MDQ0167866.1"/>
    </source>
</evidence>
<dbReference type="SUPFAM" id="SSF55383">
    <property type="entry name" value="Copper amine oxidase, domain N"/>
    <property type="match status" value="1"/>
</dbReference>
<sequence>MIRQDRTKQNIVTALILSLCIVFIFSGGQANANLNQFLGFNTAKVEVNGVMLNEDEVPPIIVNNRTMIPIGQAAELLNAYTEWDNGRKLAMIKKPVVNMTIINRNKTSLEVNPTFRAGSTHSFQVATQVAKVPISKELKTRFVVVDSSNSTIYTGNPVTIDTSQYNGSFIGNLNVANLRLGSRGEYTLKLQMEDPNDSSRYITIGEYVMVAN</sequence>
<dbReference type="RefSeq" id="WP_307397125.1">
    <property type="nucleotide sequence ID" value="NZ_BAAADK010000049.1"/>
</dbReference>
<dbReference type="InterPro" id="IPR012854">
    <property type="entry name" value="Cu_amine_oxidase-like_N"/>
</dbReference>
<protein>
    <recommendedName>
        <fullName evidence="1">Copper amine oxidase-like N-terminal domain-containing protein</fullName>
    </recommendedName>
</protein>
<dbReference type="EMBL" id="JAUSTY010000020">
    <property type="protein sequence ID" value="MDQ0167866.1"/>
    <property type="molecule type" value="Genomic_DNA"/>
</dbReference>
<evidence type="ECO:0000313" key="3">
    <source>
        <dbReference type="Proteomes" id="UP001235840"/>
    </source>
</evidence>
<comment type="caution">
    <text evidence="2">The sequence shown here is derived from an EMBL/GenBank/DDBJ whole genome shotgun (WGS) entry which is preliminary data.</text>
</comment>
<dbReference type="InterPro" id="IPR036582">
    <property type="entry name" value="Mao_N_sf"/>
</dbReference>
<accession>A0ABT9W3Q6</accession>
<keyword evidence="3" id="KW-1185">Reference proteome</keyword>
<gene>
    <name evidence="2" type="ORF">J2S11_003795</name>
</gene>